<proteinExistence type="inferred from homology"/>
<sequence>MSVLFPDNPGTSLGEAKFSNFTKRIPQESPEWIANIFPNNSFIDSETHTTIKGLCRDVLLFELPILGHFVSYANLLITKRVRCKTLRHHLKAIFIRNPIKVYLTTSMNIVRCVVSMSISAANPVGEVVDKILWVTLKFFYMTSELSVLTFALLFGHLDSSTSIRRALIATLMISLAHTCIQSVLEMKLIHQSVSDGFFDLHSQGGLLFWMLTSTAFALVYLFVLCLPITCVRRYVTLPSKWSFYLYCIILSFLNVLQAFGAILLFFQANDGMCFVDFSTYLYFCFYTPLVYMTFLRRSLKHPNSNSGNSLFSYRKQRDEHGSGDLPESYYPRFSGLTSPSYDDLFDCSPRFEAVSFPDAPLMLFTSETVESTVTTRADSNEWDARHSGHWDNNVEARHLKGLGANGSLVFDDEPYPRFQR</sequence>
<dbReference type="InterPro" id="IPR018781">
    <property type="entry name" value="TPRA1/CAND2/CAND8"/>
</dbReference>
<evidence type="ECO:0000256" key="4">
    <source>
        <dbReference type="ARBA" id="ARBA00022989"/>
    </source>
</evidence>
<feature type="transmembrane region" description="Helical" evidence="6">
    <location>
        <begin position="206"/>
        <end position="231"/>
    </location>
</feature>
<evidence type="ECO:0000256" key="6">
    <source>
        <dbReference type="SAM" id="Phobius"/>
    </source>
</evidence>
<comment type="similarity">
    <text evidence="2">Belongs to the UPF0359 family.</text>
</comment>
<keyword evidence="5 6" id="KW-0472">Membrane</keyword>
<evidence type="ECO:0000256" key="3">
    <source>
        <dbReference type="ARBA" id="ARBA00022692"/>
    </source>
</evidence>
<reference evidence="8" key="2">
    <citation type="journal article" date="2016" name="Sci. Rep.">
        <title>Dictyocaulus viviparus genome, variome and transcriptome elucidate lungworm biology and support future intervention.</title>
        <authorList>
            <person name="McNulty S.N."/>
            <person name="Strube C."/>
            <person name="Rosa B.A."/>
            <person name="Martin J.C."/>
            <person name="Tyagi R."/>
            <person name="Choi Y.J."/>
            <person name="Wang Q."/>
            <person name="Hallsworth Pepin K."/>
            <person name="Zhang X."/>
            <person name="Ozersky P."/>
            <person name="Wilson R.K."/>
            <person name="Sternberg P.W."/>
            <person name="Gasser R.B."/>
            <person name="Mitreva M."/>
        </authorList>
    </citation>
    <scope>NUCLEOTIDE SEQUENCE [LARGE SCALE GENOMIC DNA]</scope>
    <source>
        <strain evidence="8">HannoverDv2000</strain>
    </source>
</reference>
<evidence type="ECO:0000313" key="7">
    <source>
        <dbReference type="EMBL" id="KJH44048.1"/>
    </source>
</evidence>
<keyword evidence="8" id="KW-1185">Reference proteome</keyword>
<keyword evidence="3 6" id="KW-0812">Transmembrane</keyword>
<feature type="transmembrane region" description="Helical" evidence="6">
    <location>
        <begin position="166"/>
        <end position="186"/>
    </location>
</feature>
<evidence type="ECO:0000256" key="5">
    <source>
        <dbReference type="ARBA" id="ARBA00023136"/>
    </source>
</evidence>
<gene>
    <name evidence="7" type="ORF">DICVIV_09932</name>
</gene>
<dbReference type="AlphaFoldDB" id="A0A0D8XHG1"/>
<organism evidence="7 8">
    <name type="scientific">Dictyocaulus viviparus</name>
    <name type="common">Bovine lungworm</name>
    <dbReference type="NCBI Taxonomy" id="29172"/>
    <lineage>
        <taxon>Eukaryota</taxon>
        <taxon>Metazoa</taxon>
        <taxon>Ecdysozoa</taxon>
        <taxon>Nematoda</taxon>
        <taxon>Chromadorea</taxon>
        <taxon>Rhabditida</taxon>
        <taxon>Rhabditina</taxon>
        <taxon>Rhabditomorpha</taxon>
        <taxon>Strongyloidea</taxon>
        <taxon>Metastrongylidae</taxon>
        <taxon>Dictyocaulus</taxon>
    </lineage>
</organism>
<dbReference type="STRING" id="29172.A0A0D8XHG1"/>
<dbReference type="GO" id="GO:0005886">
    <property type="term" value="C:plasma membrane"/>
    <property type="evidence" value="ECO:0007669"/>
    <property type="project" value="TreeGrafter"/>
</dbReference>
<comment type="subcellular location">
    <subcellularLocation>
        <location evidence="1">Membrane</location>
        <topology evidence="1">Multi-pass membrane protein</topology>
    </subcellularLocation>
</comment>
<dbReference type="Pfam" id="PF10160">
    <property type="entry name" value="Tmemb_40"/>
    <property type="match status" value="1"/>
</dbReference>
<feature type="transmembrane region" description="Helical" evidence="6">
    <location>
        <begin position="243"/>
        <end position="265"/>
    </location>
</feature>
<name>A0A0D8XHG1_DICVI</name>
<evidence type="ECO:0000256" key="2">
    <source>
        <dbReference type="ARBA" id="ARBA00010125"/>
    </source>
</evidence>
<evidence type="ECO:0008006" key="9">
    <source>
        <dbReference type="Google" id="ProtNLM"/>
    </source>
</evidence>
<dbReference type="PANTHER" id="PTHR15876:SF8">
    <property type="entry name" value="TRANSMEMBRANE PROTEIN ADIPOCYTE-ASSOCIATED 1"/>
    <property type="match status" value="1"/>
</dbReference>
<protein>
    <recommendedName>
        <fullName evidence="9">Integral membrane protein GPR175</fullName>
    </recommendedName>
</protein>
<feature type="transmembrane region" description="Helical" evidence="6">
    <location>
        <begin position="58"/>
        <end position="78"/>
    </location>
</feature>
<dbReference type="PANTHER" id="PTHR15876">
    <property type="entry name" value="TRANSMEMBRANE PROTEIN ADIPOCYTE-ASSOCIATED 1"/>
    <property type="match status" value="1"/>
</dbReference>
<dbReference type="OrthoDB" id="10027388at2759"/>
<feature type="transmembrane region" description="Helical" evidence="6">
    <location>
        <begin position="131"/>
        <end position="154"/>
    </location>
</feature>
<dbReference type="GO" id="GO:0004930">
    <property type="term" value="F:G protein-coupled receptor activity"/>
    <property type="evidence" value="ECO:0007669"/>
    <property type="project" value="TreeGrafter"/>
</dbReference>
<keyword evidence="4 6" id="KW-1133">Transmembrane helix</keyword>
<dbReference type="EMBL" id="KN716504">
    <property type="protein sequence ID" value="KJH44048.1"/>
    <property type="molecule type" value="Genomic_DNA"/>
</dbReference>
<feature type="transmembrane region" description="Helical" evidence="6">
    <location>
        <begin position="99"/>
        <end position="119"/>
    </location>
</feature>
<evidence type="ECO:0000256" key="1">
    <source>
        <dbReference type="ARBA" id="ARBA00004141"/>
    </source>
</evidence>
<dbReference type="Proteomes" id="UP000053766">
    <property type="component" value="Unassembled WGS sequence"/>
</dbReference>
<reference evidence="7 8" key="1">
    <citation type="submission" date="2013-11" db="EMBL/GenBank/DDBJ databases">
        <title>Draft genome of the bovine lungworm Dictyocaulus viviparus.</title>
        <authorList>
            <person name="Mitreva M."/>
        </authorList>
    </citation>
    <scope>NUCLEOTIDE SEQUENCE [LARGE SCALE GENOMIC DNA]</scope>
    <source>
        <strain evidence="7 8">HannoverDv2000</strain>
    </source>
</reference>
<feature type="transmembrane region" description="Helical" evidence="6">
    <location>
        <begin position="277"/>
        <end position="295"/>
    </location>
</feature>
<evidence type="ECO:0000313" key="8">
    <source>
        <dbReference type="Proteomes" id="UP000053766"/>
    </source>
</evidence>
<accession>A0A0D8XHG1</accession>